<dbReference type="GO" id="GO:0031422">
    <property type="term" value="C:RecQ family helicase-topoisomerase III complex"/>
    <property type="evidence" value="ECO:0007669"/>
    <property type="project" value="TreeGrafter"/>
</dbReference>
<dbReference type="OrthoDB" id="434939at2759"/>
<sequence>MSVQAYIEDKYKGIVLRCEALDNIVELISDEKDFSLKWKSKIDEFILNSDLRLIATSNLVALNESKEIICKDLIFMIINIRDCTLPKYFDFSDLDPYEIDKNDTVNNEYELKSGPKTTTHNKGRIRTLHLTLTNGLTSSKSDMIISAIEYERVDALSCDLMPGTKILLYGESDTRSNSVARYSENKTLKMQNGILLLKPCNVKVIGGTVNSLIESWKTNMLLASYRTKNSIVTSRNIDSKPPKFTPYTDDMKKLQKLLNEAKVAQEVYKKSKYTQHDNKVKEARFNIEDFHKKVINNNVIDEDEQSKKIHSPNKTINSNNVKKADNTIIRNNTNKSITVDKFRLSTKKNKDKKSDLLKSKKDNKNIYDDDPGAPVRFNRSKEKIDLEARKFIKSAKTSVSLADHLFAKLNIDVKQTSEITKLQDPINIKNIEFERSTDKKAGKRIIQRTK</sequence>
<dbReference type="GeneID" id="92364483"/>
<dbReference type="InterPro" id="IPR042470">
    <property type="entry name" value="RMI1_N_C_sf"/>
</dbReference>
<evidence type="ECO:0000313" key="2">
    <source>
        <dbReference type="Proteomes" id="UP000186804"/>
    </source>
</evidence>
<proteinExistence type="predicted"/>
<dbReference type="PANTHER" id="PTHR14790:SF15">
    <property type="entry name" value="RECQ-MEDIATED GENOME INSTABILITY PROTEIN 1"/>
    <property type="match status" value="1"/>
</dbReference>
<dbReference type="VEuPathDB" id="CryptoDB:cand_002980"/>
<evidence type="ECO:0000313" key="1">
    <source>
        <dbReference type="EMBL" id="OII73463.1"/>
    </source>
</evidence>
<dbReference type="EMBL" id="LRBS01000103">
    <property type="protein sequence ID" value="OII73463.1"/>
    <property type="molecule type" value="Genomic_DNA"/>
</dbReference>
<protein>
    <submittedName>
        <fullName evidence="1">Uncharacterized protein</fullName>
    </submittedName>
</protein>
<dbReference type="RefSeq" id="XP_067067120.1">
    <property type="nucleotide sequence ID" value="XM_067210545.1"/>
</dbReference>
<reference evidence="1 2" key="1">
    <citation type="submission" date="2016-10" db="EMBL/GenBank/DDBJ databases">
        <title>Reductive evolution of mitochondrial metabolism and differential evolution of invasion-related proteins in Cryptosporidium.</title>
        <authorList>
            <person name="Liu S."/>
            <person name="Roellig D.M."/>
            <person name="Guo Y."/>
            <person name="Li N."/>
            <person name="Frace M.A."/>
            <person name="Tang K."/>
            <person name="Zhang L."/>
            <person name="Feng Y."/>
            <person name="Xiao L."/>
        </authorList>
    </citation>
    <scope>NUCLEOTIDE SEQUENCE [LARGE SCALE GENOMIC DNA]</scope>
    <source>
        <strain evidence="1">30847</strain>
    </source>
</reference>
<accession>A0A1J4MHH5</accession>
<name>A0A1J4MHH5_9CRYT</name>
<dbReference type="Gene3D" id="2.40.50.770">
    <property type="entry name" value="RecQ-mediated genome instability protein Rmi1, C-terminal domain"/>
    <property type="match status" value="1"/>
</dbReference>
<dbReference type="GO" id="GO:0016604">
    <property type="term" value="C:nuclear body"/>
    <property type="evidence" value="ECO:0007669"/>
    <property type="project" value="TreeGrafter"/>
</dbReference>
<dbReference type="GO" id="GO:0000724">
    <property type="term" value="P:double-strand break repair via homologous recombination"/>
    <property type="evidence" value="ECO:0007669"/>
    <property type="project" value="TreeGrafter"/>
</dbReference>
<comment type="caution">
    <text evidence="1">The sequence shown here is derived from an EMBL/GenBank/DDBJ whole genome shotgun (WGS) entry which is preliminary data.</text>
</comment>
<gene>
    <name evidence="1" type="ORF">cand_002980</name>
</gene>
<dbReference type="GO" id="GO:0000712">
    <property type="term" value="P:resolution of meiotic recombination intermediates"/>
    <property type="evidence" value="ECO:0007669"/>
    <property type="project" value="TreeGrafter"/>
</dbReference>
<organism evidence="1 2">
    <name type="scientific">Cryptosporidium andersoni</name>
    <dbReference type="NCBI Taxonomy" id="117008"/>
    <lineage>
        <taxon>Eukaryota</taxon>
        <taxon>Sar</taxon>
        <taxon>Alveolata</taxon>
        <taxon>Apicomplexa</taxon>
        <taxon>Conoidasida</taxon>
        <taxon>Coccidia</taxon>
        <taxon>Eucoccidiorida</taxon>
        <taxon>Eimeriorina</taxon>
        <taxon>Cryptosporidiidae</taxon>
        <taxon>Cryptosporidium</taxon>
    </lineage>
</organism>
<dbReference type="AlphaFoldDB" id="A0A1J4MHH5"/>
<keyword evidence="2" id="KW-1185">Reference proteome</keyword>
<dbReference type="Proteomes" id="UP000186804">
    <property type="component" value="Unassembled WGS sequence"/>
</dbReference>
<dbReference type="PANTHER" id="PTHR14790">
    <property type="entry name" value="RECQ-MEDIATED GENOME INSTABILITY PROTEIN 1 RMI1"/>
    <property type="match status" value="1"/>
</dbReference>